<dbReference type="Proteomes" id="UP000093629">
    <property type="component" value="Unassembled WGS sequence"/>
</dbReference>
<evidence type="ECO:0000256" key="1">
    <source>
        <dbReference type="ARBA" id="ARBA00001974"/>
    </source>
</evidence>
<evidence type="ECO:0000256" key="2">
    <source>
        <dbReference type="ARBA" id="ARBA00010139"/>
    </source>
</evidence>
<comment type="caution">
    <text evidence="8">The sequence shown here is derived from an EMBL/GenBank/DDBJ whole genome shotgun (WGS) entry which is preliminary data.</text>
</comment>
<dbReference type="PANTHER" id="PTHR43098">
    <property type="entry name" value="L-ORNITHINE N(5)-MONOOXYGENASE-RELATED"/>
    <property type="match status" value="1"/>
</dbReference>
<keyword evidence="3" id="KW-0285">Flavoprotein</keyword>
<comment type="cofactor">
    <cofactor evidence="1">
        <name>FAD</name>
        <dbReference type="ChEBI" id="CHEBI:57692"/>
    </cofactor>
</comment>
<dbReference type="EMBL" id="LZLQ01000076">
    <property type="protein sequence ID" value="OBK16033.1"/>
    <property type="molecule type" value="Genomic_DNA"/>
</dbReference>
<dbReference type="GO" id="GO:0016709">
    <property type="term" value="F:oxidoreductase activity, acting on paired donors, with incorporation or reduction of molecular oxygen, NAD(P)H as one donor, and incorporation of one atom of oxygen"/>
    <property type="evidence" value="ECO:0007669"/>
    <property type="project" value="UniProtKB-ARBA"/>
</dbReference>
<dbReference type="RefSeq" id="WP_065158717.1">
    <property type="nucleotide sequence ID" value="NZ_LZLQ01000076.1"/>
</dbReference>
<keyword evidence="9" id="KW-1185">Reference proteome</keyword>
<protein>
    <submittedName>
        <fullName evidence="8">Monooxygenase</fullName>
    </submittedName>
</protein>
<evidence type="ECO:0000256" key="3">
    <source>
        <dbReference type="ARBA" id="ARBA00022630"/>
    </source>
</evidence>
<evidence type="ECO:0000256" key="7">
    <source>
        <dbReference type="ARBA" id="ARBA00023033"/>
    </source>
</evidence>
<organism evidence="8 9">
    <name type="scientific">Mycobacterium asiaticum</name>
    <dbReference type="NCBI Taxonomy" id="1790"/>
    <lineage>
        <taxon>Bacteria</taxon>
        <taxon>Bacillati</taxon>
        <taxon>Actinomycetota</taxon>
        <taxon>Actinomycetes</taxon>
        <taxon>Mycobacteriales</taxon>
        <taxon>Mycobacteriaceae</taxon>
        <taxon>Mycobacterium</taxon>
    </lineage>
</organism>
<dbReference type="AlphaFoldDB" id="A0A1A3N1L6"/>
<dbReference type="Pfam" id="PF13738">
    <property type="entry name" value="Pyr_redox_3"/>
    <property type="match status" value="1"/>
</dbReference>
<evidence type="ECO:0000256" key="6">
    <source>
        <dbReference type="ARBA" id="ARBA00023002"/>
    </source>
</evidence>
<keyword evidence="5" id="KW-0521">NADP</keyword>
<comment type="similarity">
    <text evidence="2">Belongs to the FAD-binding monooxygenase family.</text>
</comment>
<keyword evidence="7 8" id="KW-0503">Monooxygenase</keyword>
<proteinExistence type="inferred from homology"/>
<dbReference type="InterPro" id="IPR050775">
    <property type="entry name" value="FAD-binding_Monooxygenases"/>
</dbReference>
<accession>A0A1A3N1L6</accession>
<gene>
    <name evidence="8" type="ORF">A5636_04495</name>
</gene>
<name>A0A1A3N1L6_MYCAS</name>
<reference evidence="8 9" key="1">
    <citation type="submission" date="2016-06" db="EMBL/GenBank/DDBJ databases">
        <authorList>
            <person name="Kjaerup R.B."/>
            <person name="Dalgaard T.S."/>
            <person name="Juul-Madsen H.R."/>
        </authorList>
    </citation>
    <scope>NUCLEOTIDE SEQUENCE [LARGE SCALE GENOMIC DNA]</scope>
    <source>
        <strain evidence="8 9">1245139.5</strain>
    </source>
</reference>
<dbReference type="FunFam" id="3.50.50.60:FF:000341">
    <property type="entry name" value="Baeyer-Villiger monooxygenase"/>
    <property type="match status" value="1"/>
</dbReference>
<evidence type="ECO:0000256" key="5">
    <source>
        <dbReference type="ARBA" id="ARBA00022857"/>
    </source>
</evidence>
<evidence type="ECO:0000313" key="9">
    <source>
        <dbReference type="Proteomes" id="UP000093629"/>
    </source>
</evidence>
<dbReference type="Gene3D" id="3.50.50.60">
    <property type="entry name" value="FAD/NAD(P)-binding domain"/>
    <property type="match status" value="2"/>
</dbReference>
<evidence type="ECO:0000313" key="8">
    <source>
        <dbReference type="EMBL" id="OBK16033.1"/>
    </source>
</evidence>
<dbReference type="InterPro" id="IPR036188">
    <property type="entry name" value="FAD/NAD-bd_sf"/>
</dbReference>
<dbReference type="PANTHER" id="PTHR43098:SF4">
    <property type="entry name" value="BLR3857 PROTEIN"/>
    <property type="match status" value="1"/>
</dbReference>
<sequence>MGTETVELGFDVDALRRKYAEERARRLRPDGIGQYVEVAGKFARFADDPWADDGFTRAPLTDEVDVAIIGAGFGGLLTGVRLRELGVQSIRLIDRAADVGGTWYWNRYPGIACDVESYVYIPLLEELGYLPTHKYASGAEIFAHCRNIAARYDLYRDACLHTDVHEIRWNADISRWIVRTNRSDEMRARFVTMANGYQAKPKLPGIPGISDFRGHAFHTSRWDYGYTGERLENLAHKRVGIIGTGATAVQCVPHLGAAAQRLFVFQRTPSSVDIRANGPTDHRWANALQPGWQRERIQNFQILTAGGQAEEDLVADAWTSITRKLPVMRQDSAATVSQDKRAQDIEIADFAKMEEIRARVDGIVTDRATAEALKPWYGYFCKRPCFHDDYLQTFNRDNVTLVDTRGQGVQRITESGVVVDGATYELDCLIFATGFEVGTDYCRLTGFELIGRDGITLSERWRDGVRTFQGLCANGFPNCFIESIAQAGLTVNFPYLLDVQATHAAWIIAYALQNGVDELEASPAAEAAWVESVVQRSAATAERAKTCTPGYYNREGKADNKTRQGSFFFGGPTEYADILRSWRATGDLAGLDIRRRDGP</sequence>
<dbReference type="SUPFAM" id="SSF51905">
    <property type="entry name" value="FAD/NAD(P)-binding domain"/>
    <property type="match status" value="1"/>
</dbReference>
<keyword evidence="6" id="KW-0560">Oxidoreductase</keyword>
<evidence type="ECO:0000256" key="4">
    <source>
        <dbReference type="ARBA" id="ARBA00022827"/>
    </source>
</evidence>
<dbReference type="OrthoDB" id="5168853at2"/>
<keyword evidence="4" id="KW-0274">FAD</keyword>